<dbReference type="SMART" id="SM00382">
    <property type="entry name" value="AAA"/>
    <property type="match status" value="1"/>
</dbReference>
<evidence type="ECO:0000259" key="5">
    <source>
        <dbReference type="PROSITE" id="PS50893"/>
    </source>
</evidence>
<sequence>MVDNHETDERPLLETTAADRTGGDQPMNLALEDVSYGVDGTEILTEISLALESGEIMTIIGPSGAGKTTLLRLAALFEQPTGGTIRYDGTDPWALSRDDRLVIRRRIGMVFQQASLFDAPVARNVDIGRRVRWSWPRRVRAFLERLLPRQFTGSPAVDERTLEALELVGLRDAWDRDPASLSGGEAQRVSFARALAAAPEVLVLDEPTSDLDPRNTAILERAIERSRERDHGVLLATHDMHQAERISDRVAFLLEGELVEVGPPGQVFNNPRDERTARFVRGDLLYDDNELPA</sequence>
<gene>
    <name evidence="7" type="ORF">SAMN04488694_10171</name>
    <name evidence="6" type="ORF">SAMN05192552_100271</name>
</gene>
<dbReference type="InterPro" id="IPR003593">
    <property type="entry name" value="AAA+_ATPase"/>
</dbReference>
<dbReference type="Gene3D" id="3.40.50.300">
    <property type="entry name" value="P-loop containing nucleotide triphosphate hydrolases"/>
    <property type="match status" value="1"/>
</dbReference>
<keyword evidence="4 6" id="KW-0067">ATP-binding</keyword>
<reference evidence="8 9" key="2">
    <citation type="submission" date="2016-10" db="EMBL/GenBank/DDBJ databases">
        <authorList>
            <person name="Varghese N."/>
            <person name="Submissions S."/>
        </authorList>
    </citation>
    <scope>NUCLEOTIDE SEQUENCE [LARGE SCALE GENOMIC DNA]</scope>
    <source>
        <strain evidence="6 9">CDM_1</strain>
        <strain evidence="8">CDM_6</strain>
    </source>
</reference>
<evidence type="ECO:0000256" key="4">
    <source>
        <dbReference type="ARBA" id="ARBA00022840"/>
    </source>
</evidence>
<keyword evidence="2" id="KW-1003">Cell membrane</keyword>
<dbReference type="GO" id="GO:0035435">
    <property type="term" value="P:phosphate ion transmembrane transport"/>
    <property type="evidence" value="ECO:0007669"/>
    <property type="project" value="InterPro"/>
</dbReference>
<dbReference type="GO" id="GO:0016887">
    <property type="term" value="F:ATP hydrolysis activity"/>
    <property type="evidence" value="ECO:0007669"/>
    <property type="project" value="InterPro"/>
</dbReference>
<dbReference type="PROSITE" id="PS50893">
    <property type="entry name" value="ABC_TRANSPORTER_2"/>
    <property type="match status" value="1"/>
</dbReference>
<proteinExistence type="predicted"/>
<keyword evidence="1" id="KW-0813">Transport</keyword>
<keyword evidence="3" id="KW-0547">Nucleotide-binding</keyword>
<protein>
    <submittedName>
        <fullName evidence="6">Tungstate transport system ATP-binding protein</fullName>
    </submittedName>
</protein>
<dbReference type="GO" id="GO:0005315">
    <property type="term" value="F:phosphate transmembrane transporter activity"/>
    <property type="evidence" value="ECO:0007669"/>
    <property type="project" value="InterPro"/>
</dbReference>
<name>A0A1G6JJD9_9EURY</name>
<evidence type="ECO:0000256" key="3">
    <source>
        <dbReference type="ARBA" id="ARBA00022741"/>
    </source>
</evidence>
<dbReference type="InterPro" id="IPR005670">
    <property type="entry name" value="PstB-like"/>
</dbReference>
<evidence type="ECO:0000256" key="2">
    <source>
        <dbReference type="ARBA" id="ARBA00022475"/>
    </source>
</evidence>
<dbReference type="SUPFAM" id="SSF52540">
    <property type="entry name" value="P-loop containing nucleoside triphosphate hydrolases"/>
    <property type="match status" value="1"/>
</dbReference>
<reference evidence="7" key="1">
    <citation type="submission" date="2016-10" db="EMBL/GenBank/DDBJ databases">
        <authorList>
            <person name="de Groot N.N."/>
        </authorList>
    </citation>
    <scope>NUCLEOTIDE SEQUENCE [LARGE SCALE GENOMIC DNA]</scope>
    <source>
        <strain evidence="7">CDM_6</strain>
    </source>
</reference>
<dbReference type="GO" id="GO:0016020">
    <property type="term" value="C:membrane"/>
    <property type="evidence" value="ECO:0007669"/>
    <property type="project" value="InterPro"/>
</dbReference>
<dbReference type="PANTHER" id="PTHR43423:SF1">
    <property type="entry name" value="ABC TRANSPORTER I FAMILY MEMBER 17"/>
    <property type="match status" value="1"/>
</dbReference>
<evidence type="ECO:0000313" key="6">
    <source>
        <dbReference type="EMBL" id="SDC18860.1"/>
    </source>
</evidence>
<dbReference type="InterPro" id="IPR027417">
    <property type="entry name" value="P-loop_NTPase"/>
</dbReference>
<dbReference type="Pfam" id="PF00005">
    <property type="entry name" value="ABC_tran"/>
    <property type="match status" value="1"/>
</dbReference>
<dbReference type="Proteomes" id="UP000324021">
    <property type="component" value="Unassembled WGS sequence"/>
</dbReference>
<organism evidence="6 9">
    <name type="scientific">Natrinema hispanicum</name>
    <dbReference type="NCBI Taxonomy" id="392421"/>
    <lineage>
        <taxon>Archaea</taxon>
        <taxon>Methanobacteriati</taxon>
        <taxon>Methanobacteriota</taxon>
        <taxon>Stenosarchaea group</taxon>
        <taxon>Halobacteria</taxon>
        <taxon>Halobacteriales</taxon>
        <taxon>Natrialbaceae</taxon>
        <taxon>Natrinema</taxon>
    </lineage>
</organism>
<dbReference type="EMBL" id="FMZP01000002">
    <property type="protein sequence ID" value="SDC18860.1"/>
    <property type="molecule type" value="Genomic_DNA"/>
</dbReference>
<dbReference type="Proteomes" id="UP000199320">
    <property type="component" value="Unassembled WGS sequence"/>
</dbReference>
<evidence type="ECO:0000313" key="8">
    <source>
        <dbReference type="Proteomes" id="UP000199320"/>
    </source>
</evidence>
<dbReference type="AlphaFoldDB" id="A0A1G6JJD9"/>
<dbReference type="GO" id="GO:0005524">
    <property type="term" value="F:ATP binding"/>
    <property type="evidence" value="ECO:0007669"/>
    <property type="project" value="UniProtKB-KW"/>
</dbReference>
<dbReference type="PANTHER" id="PTHR43423">
    <property type="entry name" value="ABC TRANSPORTER I FAMILY MEMBER 17"/>
    <property type="match status" value="1"/>
</dbReference>
<dbReference type="EMBL" id="FOIC01000001">
    <property type="protein sequence ID" value="SES67208.1"/>
    <property type="molecule type" value="Genomic_DNA"/>
</dbReference>
<evidence type="ECO:0000256" key="1">
    <source>
        <dbReference type="ARBA" id="ARBA00022448"/>
    </source>
</evidence>
<dbReference type="InterPro" id="IPR017871">
    <property type="entry name" value="ABC_transporter-like_CS"/>
</dbReference>
<evidence type="ECO:0000313" key="7">
    <source>
        <dbReference type="EMBL" id="SES67208.1"/>
    </source>
</evidence>
<dbReference type="CDD" id="cd03260">
    <property type="entry name" value="ABC_PstB_phosphate_transporter"/>
    <property type="match status" value="1"/>
</dbReference>
<feature type="domain" description="ABC transporter" evidence="5">
    <location>
        <begin position="29"/>
        <end position="280"/>
    </location>
</feature>
<keyword evidence="8" id="KW-1185">Reference proteome</keyword>
<keyword evidence="2" id="KW-0472">Membrane</keyword>
<evidence type="ECO:0000313" key="9">
    <source>
        <dbReference type="Proteomes" id="UP000324021"/>
    </source>
</evidence>
<dbReference type="PROSITE" id="PS00211">
    <property type="entry name" value="ABC_TRANSPORTER_1"/>
    <property type="match status" value="1"/>
</dbReference>
<accession>A0A1G6JJD9</accession>
<dbReference type="InterPro" id="IPR003439">
    <property type="entry name" value="ABC_transporter-like_ATP-bd"/>
</dbReference>
<dbReference type="STRING" id="392421.SAMN04488694_10171"/>